<proteinExistence type="predicted"/>
<dbReference type="Proteomes" id="UP001304243">
    <property type="component" value="Unassembled WGS sequence"/>
</dbReference>
<dbReference type="EMBL" id="JASEJX010000013">
    <property type="protein sequence ID" value="KAK4516959.1"/>
    <property type="molecule type" value="Genomic_DNA"/>
</dbReference>
<dbReference type="GeneID" id="89943989"/>
<organism evidence="2 3">
    <name type="scientific">Mucor velutinosus</name>
    <dbReference type="NCBI Taxonomy" id="708070"/>
    <lineage>
        <taxon>Eukaryota</taxon>
        <taxon>Fungi</taxon>
        <taxon>Fungi incertae sedis</taxon>
        <taxon>Mucoromycota</taxon>
        <taxon>Mucoromycotina</taxon>
        <taxon>Mucoromycetes</taxon>
        <taxon>Mucorales</taxon>
        <taxon>Mucorineae</taxon>
        <taxon>Mucoraceae</taxon>
        <taxon>Mucor</taxon>
    </lineage>
</organism>
<dbReference type="RefSeq" id="XP_064683625.1">
    <property type="nucleotide sequence ID" value="XM_064819705.1"/>
</dbReference>
<evidence type="ECO:0000313" key="2">
    <source>
        <dbReference type="EMBL" id="KAK4516959.1"/>
    </source>
</evidence>
<gene>
    <name evidence="2" type="primary">TUB2_1</name>
    <name evidence="2" type="ORF">ATC70_000287</name>
</gene>
<protein>
    <submittedName>
        <fullName evidence="2">Tubulin beta chain (Beta tubulin)</fullName>
    </submittedName>
</protein>
<reference evidence="2 3" key="1">
    <citation type="submission" date="2022-11" db="EMBL/GenBank/DDBJ databases">
        <title>Mucor velutinosus strain NIH1002 WGS.</title>
        <authorList>
            <person name="Subramanian P."/>
            <person name="Mullikin J.C."/>
            <person name="Segre J.A."/>
            <person name="Zelazny A.M."/>
        </authorList>
    </citation>
    <scope>NUCLEOTIDE SEQUENCE [LARGE SCALE GENOMIC DNA]</scope>
    <source>
        <strain evidence="2 3">NIH1002</strain>
    </source>
</reference>
<accession>A0AAN7DI13</accession>
<evidence type="ECO:0000256" key="1">
    <source>
        <dbReference type="SAM" id="MobiDB-lite"/>
    </source>
</evidence>
<dbReference type="AlphaFoldDB" id="A0AAN7DI13"/>
<feature type="region of interest" description="Disordered" evidence="1">
    <location>
        <begin position="35"/>
        <end position="61"/>
    </location>
</feature>
<comment type="caution">
    <text evidence="2">The sequence shown here is derived from an EMBL/GenBank/DDBJ whole genome shotgun (WGS) entry which is preliminary data.</text>
</comment>
<sequence length="101" mass="10929">MASSPKEHNGTIKDLKSFQQTKKLWSAVITGGSNINSSVMSDSPTPQSQGEPEPLTSSDALTSQVDHFSHKVARTFLKGTVPHSVLIDITQVLDRRSSLLP</sequence>
<evidence type="ECO:0000313" key="3">
    <source>
        <dbReference type="Proteomes" id="UP001304243"/>
    </source>
</evidence>
<keyword evidence="3" id="KW-1185">Reference proteome</keyword>
<name>A0AAN7DI13_9FUNG</name>